<feature type="region of interest" description="Disordered" evidence="1">
    <location>
        <begin position="80"/>
        <end position="119"/>
    </location>
</feature>
<comment type="caution">
    <text evidence="2">The sequence shown here is derived from an EMBL/GenBank/DDBJ whole genome shotgun (WGS) entry which is preliminary data.</text>
</comment>
<evidence type="ECO:0000256" key="1">
    <source>
        <dbReference type="SAM" id="MobiDB-lite"/>
    </source>
</evidence>
<name>A0AA38H198_9TREE</name>
<protein>
    <submittedName>
        <fullName evidence="2">Uncharacterized protein</fullName>
    </submittedName>
</protein>
<dbReference type="GeneID" id="77730555"/>
<organism evidence="2 3">
    <name type="scientific">Dioszegia hungarica</name>
    <dbReference type="NCBI Taxonomy" id="4972"/>
    <lineage>
        <taxon>Eukaryota</taxon>
        <taxon>Fungi</taxon>
        <taxon>Dikarya</taxon>
        <taxon>Basidiomycota</taxon>
        <taxon>Agaricomycotina</taxon>
        <taxon>Tremellomycetes</taxon>
        <taxon>Tremellales</taxon>
        <taxon>Bulleribasidiaceae</taxon>
        <taxon>Dioszegia</taxon>
    </lineage>
</organism>
<dbReference type="EMBL" id="JAKWFO010000014">
    <property type="protein sequence ID" value="KAI9632648.1"/>
    <property type="molecule type" value="Genomic_DNA"/>
</dbReference>
<sequence>MGPERGWEEDVIFPREEVLADEAGVWIEEGATEYEFAFILPDDFLAMDWHANAKIKHELYAIVEGQPQQSQGIWTFQSTRSVSPISGPSRRSSNPRGGKGGSPDSTPSRSPSPDVQGMSRLALDTPSISLVRRQELPQAPSYEAAVGAQDGASWLEGTFSVNRSIRVFWNPNTSGGVDSLDDGLQGRTDPPGNYTIQLNAPLWTVCCILHARVRFPSLPPTATIFSVRLDLLQTVTLRSPRDEGSSSQDKQVRTTKRILIHWEGKQSSRSRDIKSSGPALWRGAEADGEDSGEFVSILKGRLPHDVDTRPSTMEVETPVHVSHQLVFEIVYSMWGRDHLDQPLSKTGPGELRIMTISRPFIIPSCVLIPDIVGLPKYAATPDSRLALQSEQCPLCKIPPEDRLCLTCPYDRPSHARHDHPPKLVGNPEGSCPVCSVLLPYQGDSHWRNCACAMGLEELERLGKKLQAFGGATAVGMWGDLREGREGFKDEYERGTGT</sequence>
<keyword evidence="3" id="KW-1185">Reference proteome</keyword>
<accession>A0AA38H198</accession>
<feature type="compositionally biased region" description="Low complexity" evidence="1">
    <location>
        <begin position="80"/>
        <end position="114"/>
    </location>
</feature>
<evidence type="ECO:0000313" key="3">
    <source>
        <dbReference type="Proteomes" id="UP001164286"/>
    </source>
</evidence>
<dbReference type="Proteomes" id="UP001164286">
    <property type="component" value="Unassembled WGS sequence"/>
</dbReference>
<proteinExistence type="predicted"/>
<gene>
    <name evidence="2" type="ORF">MKK02DRAFT_40954</name>
</gene>
<dbReference type="AlphaFoldDB" id="A0AA38H198"/>
<dbReference type="RefSeq" id="XP_052942425.1">
    <property type="nucleotide sequence ID" value="XM_053091350.1"/>
</dbReference>
<reference evidence="2" key="1">
    <citation type="journal article" date="2022" name="G3 (Bethesda)">
        <title>High quality genome of the basidiomycete yeast Dioszegia hungarica PDD-24b-2 isolated from cloud water.</title>
        <authorList>
            <person name="Jarrige D."/>
            <person name="Haridas S."/>
            <person name="Bleykasten-Grosshans C."/>
            <person name="Joly M."/>
            <person name="Nadalig T."/>
            <person name="Sancelme M."/>
            <person name="Vuilleumier S."/>
            <person name="Grigoriev I.V."/>
            <person name="Amato P."/>
            <person name="Bringel F."/>
        </authorList>
    </citation>
    <scope>NUCLEOTIDE SEQUENCE</scope>
    <source>
        <strain evidence="2">PDD-24b-2</strain>
    </source>
</reference>
<evidence type="ECO:0000313" key="2">
    <source>
        <dbReference type="EMBL" id="KAI9632648.1"/>
    </source>
</evidence>